<name>A0AC34QDA5_9BILA</name>
<reference evidence="2" key="1">
    <citation type="submission" date="2022-11" db="UniProtKB">
        <authorList>
            <consortium name="WormBaseParasite"/>
        </authorList>
    </citation>
    <scope>IDENTIFICATION</scope>
</reference>
<dbReference type="Proteomes" id="UP000887576">
    <property type="component" value="Unplaced"/>
</dbReference>
<evidence type="ECO:0000313" key="1">
    <source>
        <dbReference type="Proteomes" id="UP000887576"/>
    </source>
</evidence>
<dbReference type="WBParaSite" id="JU765_v2.g15210.t1">
    <property type="protein sequence ID" value="JU765_v2.g15210.t1"/>
    <property type="gene ID" value="JU765_v2.g15210"/>
</dbReference>
<organism evidence="1 2">
    <name type="scientific">Panagrolaimus sp. JU765</name>
    <dbReference type="NCBI Taxonomy" id="591449"/>
    <lineage>
        <taxon>Eukaryota</taxon>
        <taxon>Metazoa</taxon>
        <taxon>Ecdysozoa</taxon>
        <taxon>Nematoda</taxon>
        <taxon>Chromadorea</taxon>
        <taxon>Rhabditida</taxon>
        <taxon>Tylenchina</taxon>
        <taxon>Panagrolaimomorpha</taxon>
        <taxon>Panagrolaimoidea</taxon>
        <taxon>Panagrolaimidae</taxon>
        <taxon>Panagrolaimus</taxon>
    </lineage>
</organism>
<sequence length="288" mass="32682">MTCQHPENGTFLPNALSCENKLSDYECEHIFPCDPYSYPSCNISLGLEVNPESRFPIDAPYVRSQACLVKEALPFAMQCARTCAMCFTRFGYVPCNMTCQHPENGTFLPNALSCENKLSDYECEHIFPCDPYSYPSCNISLGLEVNPESKFPIDAPYVRSQACLVKEALPFAMQCARTCAMCCLTAEHGCQDNPDSPIDCKEYTDKCDYDDWQYMMVKNCPATCGFCNRDIRKIEEFYPVIENDYKKMKLLLIISLTVYVAFTILRRMRASPGSAYHVIRRKLSPLAS</sequence>
<evidence type="ECO:0000313" key="2">
    <source>
        <dbReference type="WBParaSite" id="JU765_v2.g15210.t1"/>
    </source>
</evidence>
<protein>
    <submittedName>
        <fullName evidence="2">ShKT domain-containing protein</fullName>
    </submittedName>
</protein>
<accession>A0AC34QDA5</accession>
<proteinExistence type="predicted"/>